<organism evidence="6 7">
    <name type="scientific">Flavobacterium agri</name>
    <dbReference type="NCBI Taxonomy" id="2743471"/>
    <lineage>
        <taxon>Bacteria</taxon>
        <taxon>Pseudomonadati</taxon>
        <taxon>Bacteroidota</taxon>
        <taxon>Flavobacteriia</taxon>
        <taxon>Flavobacteriales</taxon>
        <taxon>Flavobacteriaceae</taxon>
        <taxon>Flavobacterium</taxon>
    </lineage>
</organism>
<feature type="transmembrane region" description="Helical" evidence="5">
    <location>
        <begin position="62"/>
        <end position="83"/>
    </location>
</feature>
<dbReference type="RefSeq" id="WP_176007007.1">
    <property type="nucleotide sequence ID" value="NZ_JABWMI010000018.1"/>
</dbReference>
<feature type="transmembrane region" description="Helical" evidence="5">
    <location>
        <begin position="36"/>
        <end position="56"/>
    </location>
</feature>
<evidence type="ECO:0008006" key="8">
    <source>
        <dbReference type="Google" id="ProtNLM"/>
    </source>
</evidence>
<gene>
    <name evidence="6" type="ORF">HZF10_14820</name>
</gene>
<comment type="caution">
    <text evidence="6">The sequence shown here is derived from an EMBL/GenBank/DDBJ whole genome shotgun (WGS) entry which is preliminary data.</text>
</comment>
<keyword evidence="7" id="KW-1185">Reference proteome</keyword>
<evidence type="ECO:0000313" key="6">
    <source>
        <dbReference type="EMBL" id="NYA72200.1"/>
    </source>
</evidence>
<dbReference type="EMBL" id="JACBJI010000007">
    <property type="protein sequence ID" value="NYA72200.1"/>
    <property type="molecule type" value="Genomic_DNA"/>
</dbReference>
<dbReference type="Gene3D" id="1.20.1280.290">
    <property type="match status" value="1"/>
</dbReference>
<keyword evidence="2 5" id="KW-0812">Transmembrane</keyword>
<keyword evidence="3 5" id="KW-1133">Transmembrane helix</keyword>
<evidence type="ECO:0000256" key="5">
    <source>
        <dbReference type="SAM" id="Phobius"/>
    </source>
</evidence>
<evidence type="ECO:0000256" key="4">
    <source>
        <dbReference type="ARBA" id="ARBA00023136"/>
    </source>
</evidence>
<accession>A0A7Y8Y6Q4</accession>
<dbReference type="Proteomes" id="UP000535020">
    <property type="component" value="Unassembled WGS sequence"/>
</dbReference>
<dbReference type="Pfam" id="PF04193">
    <property type="entry name" value="PQ-loop"/>
    <property type="match status" value="1"/>
</dbReference>
<proteinExistence type="predicted"/>
<dbReference type="AlphaFoldDB" id="A0A7Y8Y6Q4"/>
<dbReference type="InterPro" id="IPR006603">
    <property type="entry name" value="PQ-loop_rpt"/>
</dbReference>
<dbReference type="GO" id="GO:0016020">
    <property type="term" value="C:membrane"/>
    <property type="evidence" value="ECO:0007669"/>
    <property type="project" value="UniProtKB-SubCell"/>
</dbReference>
<evidence type="ECO:0000256" key="3">
    <source>
        <dbReference type="ARBA" id="ARBA00022989"/>
    </source>
</evidence>
<name>A0A7Y8Y6Q4_9FLAO</name>
<protein>
    <recommendedName>
        <fullName evidence="8">MtN3 and saliva related transmembrane protein</fullName>
    </recommendedName>
</protein>
<comment type="subcellular location">
    <subcellularLocation>
        <location evidence="1">Membrane</location>
        <topology evidence="1">Multi-pass membrane protein</topology>
    </subcellularLocation>
</comment>
<sequence>MDYVKWLGLFAALFITVANFPQTYKMIRTRSVGDISTATYILLVIGNAAWLVYGILKSDIPLIVGNSISTLSCVVILILKFIWPKSKTHKKTGT</sequence>
<keyword evidence="4 5" id="KW-0472">Membrane</keyword>
<evidence type="ECO:0000256" key="2">
    <source>
        <dbReference type="ARBA" id="ARBA00022692"/>
    </source>
</evidence>
<evidence type="ECO:0000313" key="7">
    <source>
        <dbReference type="Proteomes" id="UP000535020"/>
    </source>
</evidence>
<evidence type="ECO:0000256" key="1">
    <source>
        <dbReference type="ARBA" id="ARBA00004141"/>
    </source>
</evidence>
<reference evidence="6 7" key="1">
    <citation type="submission" date="2020-07" db="EMBL/GenBank/DDBJ databases">
        <authorList>
            <person name="Sun Q."/>
        </authorList>
    </citation>
    <scope>NUCLEOTIDE SEQUENCE [LARGE SCALE GENOMIC DNA]</scope>
    <source>
        <strain evidence="6 7">MAH-1</strain>
    </source>
</reference>
<feature type="transmembrane region" description="Helical" evidence="5">
    <location>
        <begin position="6"/>
        <end position="24"/>
    </location>
</feature>